<evidence type="ECO:0000256" key="1">
    <source>
        <dbReference type="SAM" id="SignalP"/>
    </source>
</evidence>
<organism evidence="2 3">
    <name type="scientific">Bagarius yarrelli</name>
    <name type="common">Goonch</name>
    <name type="synonym">Bagrus yarrelli</name>
    <dbReference type="NCBI Taxonomy" id="175774"/>
    <lineage>
        <taxon>Eukaryota</taxon>
        <taxon>Metazoa</taxon>
        <taxon>Chordata</taxon>
        <taxon>Craniata</taxon>
        <taxon>Vertebrata</taxon>
        <taxon>Euteleostomi</taxon>
        <taxon>Actinopterygii</taxon>
        <taxon>Neopterygii</taxon>
        <taxon>Teleostei</taxon>
        <taxon>Ostariophysi</taxon>
        <taxon>Siluriformes</taxon>
        <taxon>Sisoridae</taxon>
        <taxon>Sisorinae</taxon>
        <taxon>Bagarius</taxon>
    </lineage>
</organism>
<protein>
    <submittedName>
        <fullName evidence="2">Uncharacterized protein</fullName>
    </submittedName>
</protein>
<feature type="chain" id="PRO_5021781147" evidence="1">
    <location>
        <begin position="23"/>
        <end position="96"/>
    </location>
</feature>
<name>A0A556U1Q7_BAGYA</name>
<accession>A0A556U1Q7</accession>
<evidence type="ECO:0000313" key="3">
    <source>
        <dbReference type="Proteomes" id="UP000319801"/>
    </source>
</evidence>
<dbReference type="AlphaFoldDB" id="A0A556U1Q7"/>
<feature type="signal peptide" evidence="1">
    <location>
        <begin position="1"/>
        <end position="22"/>
    </location>
</feature>
<sequence>MGRPKNLFFALLPTNFTAKILWLQCYRQEWEKTVPYVTQVKLKCVKSAVMERQAVVLYGEDADKEPVDTNAEAKEEKEEGGRVLEREEWGIQLSRS</sequence>
<comment type="caution">
    <text evidence="2">The sequence shown here is derived from an EMBL/GenBank/DDBJ whole genome shotgun (WGS) entry which is preliminary data.</text>
</comment>
<dbReference type="Proteomes" id="UP000319801">
    <property type="component" value="Unassembled WGS sequence"/>
</dbReference>
<dbReference type="EMBL" id="VCAZ01000038">
    <property type="protein sequence ID" value="TSL89842.1"/>
    <property type="molecule type" value="Genomic_DNA"/>
</dbReference>
<keyword evidence="1" id="KW-0732">Signal</keyword>
<reference evidence="2 3" key="1">
    <citation type="journal article" date="2019" name="Genome Biol. Evol.">
        <title>Whole-Genome Sequencing of the Giant Devil Catfish, Bagarius yarrelli.</title>
        <authorList>
            <person name="Jiang W."/>
            <person name="Lv Y."/>
            <person name="Cheng L."/>
            <person name="Yang K."/>
            <person name="Chao B."/>
            <person name="Wang X."/>
            <person name="Li Y."/>
            <person name="Pan X."/>
            <person name="You X."/>
            <person name="Zhang Y."/>
            <person name="Yang J."/>
            <person name="Li J."/>
            <person name="Zhang X."/>
            <person name="Liu S."/>
            <person name="Sun C."/>
            <person name="Yang J."/>
            <person name="Shi Q."/>
        </authorList>
    </citation>
    <scope>NUCLEOTIDE SEQUENCE [LARGE SCALE GENOMIC DNA]</scope>
    <source>
        <strain evidence="2">JWS20170419001</strain>
        <tissue evidence="2">Muscle</tissue>
    </source>
</reference>
<keyword evidence="3" id="KW-1185">Reference proteome</keyword>
<proteinExistence type="predicted"/>
<evidence type="ECO:0000313" key="2">
    <source>
        <dbReference type="EMBL" id="TSL89842.1"/>
    </source>
</evidence>
<gene>
    <name evidence="2" type="ORF">Baya_7331</name>
</gene>